<name>A0A0L1K9U3_9SPHN</name>
<dbReference type="Pfam" id="PF13302">
    <property type="entry name" value="Acetyltransf_3"/>
    <property type="match status" value="1"/>
</dbReference>
<organism evidence="2 3">
    <name type="scientific">Qipengyuania citrea LAMA 915</name>
    <dbReference type="NCBI Taxonomy" id="1306953"/>
    <lineage>
        <taxon>Bacteria</taxon>
        <taxon>Pseudomonadati</taxon>
        <taxon>Pseudomonadota</taxon>
        <taxon>Alphaproteobacteria</taxon>
        <taxon>Sphingomonadales</taxon>
        <taxon>Erythrobacteraceae</taxon>
        <taxon>Qipengyuania</taxon>
    </lineage>
</organism>
<evidence type="ECO:0000313" key="3">
    <source>
        <dbReference type="Proteomes" id="UP000037446"/>
    </source>
</evidence>
<feature type="domain" description="N-acetyltransferase" evidence="1">
    <location>
        <begin position="11"/>
        <end position="176"/>
    </location>
</feature>
<dbReference type="RefSeq" id="WP_050601461.1">
    <property type="nucleotide sequence ID" value="NZ_JYNE01000028.1"/>
</dbReference>
<dbReference type="PANTHER" id="PTHR43792:SF1">
    <property type="entry name" value="N-ACETYLTRANSFERASE DOMAIN-CONTAINING PROTEIN"/>
    <property type="match status" value="1"/>
</dbReference>
<dbReference type="PROSITE" id="PS51186">
    <property type="entry name" value="GNAT"/>
    <property type="match status" value="1"/>
</dbReference>
<dbReference type="InterPro" id="IPR000182">
    <property type="entry name" value="GNAT_dom"/>
</dbReference>
<comment type="caution">
    <text evidence="2">The sequence shown here is derived from an EMBL/GenBank/DDBJ whole genome shotgun (WGS) entry which is preliminary data.</text>
</comment>
<dbReference type="STRING" id="1306953.J121_1310"/>
<evidence type="ECO:0000313" key="2">
    <source>
        <dbReference type="EMBL" id="KNH00696.1"/>
    </source>
</evidence>
<protein>
    <submittedName>
        <fullName evidence="2">Acetyltransferase</fullName>
    </submittedName>
</protein>
<evidence type="ECO:0000259" key="1">
    <source>
        <dbReference type="PROSITE" id="PS51186"/>
    </source>
</evidence>
<reference evidence="2" key="1">
    <citation type="submission" date="2015-02" db="EMBL/GenBank/DDBJ databases">
        <authorList>
            <person name="Chooi Y.-H."/>
        </authorList>
    </citation>
    <scope>NUCLEOTIDE SEQUENCE [LARGE SCALE GENOMIC DNA]</scope>
    <source>
        <strain evidence="2">LAMA 915</strain>
    </source>
</reference>
<dbReference type="InterPro" id="IPR051531">
    <property type="entry name" value="N-acetyltransferase"/>
</dbReference>
<sequence>MAEFRHETDRLILRDWREEDWPFFWEGTNTPGVMRWLGGVCDGAKRDAAQQRLLSYEREHGHTFWCVERRSDGAILGFCGLKRSNQSGGPLGMMEVGWRLREDAWGRGYAKEAATASLDLAFDRFDAEEVIAMTVQRNTASWGLMQRLGMRRRDDLDFDNAEFDKEDPVIIVYSVDRASWTAHRG</sequence>
<dbReference type="EMBL" id="JYNE01000028">
    <property type="protein sequence ID" value="KNH00696.1"/>
    <property type="molecule type" value="Genomic_DNA"/>
</dbReference>
<keyword evidence="2" id="KW-0808">Transferase</keyword>
<accession>A0A0L1K9U3</accession>
<dbReference type="Gene3D" id="3.40.630.30">
    <property type="match status" value="1"/>
</dbReference>
<dbReference type="InterPro" id="IPR016181">
    <property type="entry name" value="Acyl_CoA_acyltransferase"/>
</dbReference>
<dbReference type="SUPFAM" id="SSF55729">
    <property type="entry name" value="Acyl-CoA N-acyltransferases (Nat)"/>
    <property type="match status" value="1"/>
</dbReference>
<proteinExistence type="predicted"/>
<gene>
    <name evidence="2" type="ORF">J121_1310</name>
</gene>
<dbReference type="PATRIC" id="fig|1306953.7.peg.1343"/>
<dbReference type="AlphaFoldDB" id="A0A0L1K9U3"/>
<dbReference type="PANTHER" id="PTHR43792">
    <property type="entry name" value="GNAT FAMILY, PUTATIVE (AFU_ORTHOLOGUE AFUA_3G00765)-RELATED-RELATED"/>
    <property type="match status" value="1"/>
</dbReference>
<dbReference type="GO" id="GO:0016747">
    <property type="term" value="F:acyltransferase activity, transferring groups other than amino-acyl groups"/>
    <property type="evidence" value="ECO:0007669"/>
    <property type="project" value="InterPro"/>
</dbReference>
<dbReference type="Proteomes" id="UP000037446">
    <property type="component" value="Unassembled WGS sequence"/>
</dbReference>